<evidence type="ECO:0000256" key="2">
    <source>
        <dbReference type="ARBA" id="ARBA00022729"/>
    </source>
</evidence>
<proteinExistence type="inferred from homology"/>
<evidence type="ECO:0000259" key="4">
    <source>
        <dbReference type="Pfam" id="PF13458"/>
    </source>
</evidence>
<dbReference type="InterPro" id="IPR028081">
    <property type="entry name" value="Leu-bd"/>
</dbReference>
<dbReference type="Pfam" id="PF13458">
    <property type="entry name" value="Peripla_BP_6"/>
    <property type="match status" value="1"/>
</dbReference>
<dbReference type="AlphaFoldDB" id="A0A4R5PPU8"/>
<evidence type="ECO:0000256" key="3">
    <source>
        <dbReference type="SAM" id="SignalP"/>
    </source>
</evidence>
<dbReference type="RefSeq" id="WP_133283882.1">
    <property type="nucleotide sequence ID" value="NZ_SMSI01000001.1"/>
</dbReference>
<evidence type="ECO:0000256" key="1">
    <source>
        <dbReference type="ARBA" id="ARBA00010062"/>
    </source>
</evidence>
<dbReference type="EMBL" id="SMSI01000001">
    <property type="protein sequence ID" value="TDH39049.1"/>
    <property type="molecule type" value="Genomic_DNA"/>
</dbReference>
<dbReference type="InterPro" id="IPR028082">
    <property type="entry name" value="Peripla_BP_I"/>
</dbReference>
<feature type="chain" id="PRO_5020825623" evidence="3">
    <location>
        <begin position="23"/>
        <end position="363"/>
    </location>
</feature>
<dbReference type="SUPFAM" id="SSF53822">
    <property type="entry name" value="Periplasmic binding protein-like I"/>
    <property type="match status" value="1"/>
</dbReference>
<gene>
    <name evidence="5" type="ORF">E2A64_08185</name>
</gene>
<evidence type="ECO:0000313" key="6">
    <source>
        <dbReference type="Proteomes" id="UP000295131"/>
    </source>
</evidence>
<dbReference type="Gene3D" id="3.40.50.2300">
    <property type="match status" value="2"/>
</dbReference>
<keyword evidence="2 3" id="KW-0732">Signal</keyword>
<comment type="caution">
    <text evidence="5">The sequence shown here is derived from an EMBL/GenBank/DDBJ whole genome shotgun (WGS) entry which is preliminary data.</text>
</comment>
<evidence type="ECO:0000313" key="5">
    <source>
        <dbReference type="EMBL" id="TDH39049.1"/>
    </source>
</evidence>
<accession>A0A4R5PPU8</accession>
<protein>
    <submittedName>
        <fullName evidence="5">Amino acid ABC transporter substrate-binding protein</fullName>
    </submittedName>
</protein>
<name>A0A4R5PPU8_9HYPH</name>
<keyword evidence="6" id="KW-1185">Reference proteome</keyword>
<dbReference type="Proteomes" id="UP000295131">
    <property type="component" value="Unassembled WGS sequence"/>
</dbReference>
<reference evidence="5 6" key="1">
    <citation type="journal article" date="2013" name="Int. J. Syst. Evol. Microbiol.">
        <title>Hoeflea suaedae sp. nov., an endophytic bacterium isolated from the root of the halophyte Suaeda maritima.</title>
        <authorList>
            <person name="Chung E.J."/>
            <person name="Park J.A."/>
            <person name="Pramanik P."/>
            <person name="Bibi F."/>
            <person name="Jeon C.O."/>
            <person name="Chung Y.R."/>
        </authorList>
    </citation>
    <scope>NUCLEOTIDE SEQUENCE [LARGE SCALE GENOMIC DNA]</scope>
    <source>
        <strain evidence="5 6">YC6898</strain>
    </source>
</reference>
<comment type="similarity">
    <text evidence="1">Belongs to the leucine-binding protein family.</text>
</comment>
<organism evidence="5 6">
    <name type="scientific">Pseudohoeflea suaedae</name>
    <dbReference type="NCBI Taxonomy" id="877384"/>
    <lineage>
        <taxon>Bacteria</taxon>
        <taxon>Pseudomonadati</taxon>
        <taxon>Pseudomonadota</taxon>
        <taxon>Alphaproteobacteria</taxon>
        <taxon>Hyphomicrobiales</taxon>
        <taxon>Rhizobiaceae</taxon>
        <taxon>Pseudohoeflea</taxon>
    </lineage>
</organism>
<dbReference type="PANTHER" id="PTHR47151:SF2">
    <property type="entry name" value="AMINO ACID BINDING PROTEIN"/>
    <property type="match status" value="1"/>
</dbReference>
<feature type="domain" description="Leucine-binding protein" evidence="4">
    <location>
        <begin position="25"/>
        <end position="284"/>
    </location>
</feature>
<feature type="signal peptide" evidence="3">
    <location>
        <begin position="1"/>
        <end position="22"/>
    </location>
</feature>
<sequence>MMHITTALVFTLASLAAGPAAAADLRVGLAIPETGPFAPLGQQVIDGFRVWEQDTARSFTDLVEGEDRCDARSGVESAQSFAEAGVDVVVGYLCAESLAAALPLLSAEGIPVLTLTVRADILAEEASRNDWSFYRLAPRDSQEAEVAAESIISLWADRPFALIEDGTIQGRELVEAIRVDLEDRGLKPNFIDNYRPGQERQPSLVRRLDAAGVARVFVGGDRSDLAIIARDTASAGLDLTFMGGDALNAPRGEAPIPNGTLAVIATDALPDAASSSAASAFAAAGLPIEGLRLPAYVAAQVLGSLAPMYERGNLGELLERGKFGTALGVVSFGSDGERQQSGFSLAEWRDGRFERVTSAAPQN</sequence>
<dbReference type="OrthoDB" id="8439308at2"/>
<dbReference type="PANTHER" id="PTHR47151">
    <property type="entry name" value="LEU/ILE/VAL-BINDING ABC TRANSPORTER SUBUNIT"/>
    <property type="match status" value="1"/>
</dbReference>